<accession>A0A8I2YH57</accession>
<protein>
    <submittedName>
        <fullName evidence="3">Uncharacterized protein</fullName>
    </submittedName>
</protein>
<feature type="region of interest" description="Disordered" evidence="2">
    <location>
        <begin position="56"/>
        <end position="75"/>
    </location>
</feature>
<dbReference type="Proteomes" id="UP000683000">
    <property type="component" value="Unassembled WGS sequence"/>
</dbReference>
<evidence type="ECO:0000256" key="2">
    <source>
        <dbReference type="SAM" id="MobiDB-lite"/>
    </source>
</evidence>
<evidence type="ECO:0000256" key="1">
    <source>
        <dbReference type="SAM" id="Coils"/>
    </source>
</evidence>
<dbReference type="AlphaFoldDB" id="A0A8I2YH57"/>
<organism evidence="3 4">
    <name type="scientific">Boletus reticuloceps</name>
    <dbReference type="NCBI Taxonomy" id="495285"/>
    <lineage>
        <taxon>Eukaryota</taxon>
        <taxon>Fungi</taxon>
        <taxon>Dikarya</taxon>
        <taxon>Basidiomycota</taxon>
        <taxon>Agaricomycotina</taxon>
        <taxon>Agaricomycetes</taxon>
        <taxon>Agaricomycetidae</taxon>
        <taxon>Boletales</taxon>
        <taxon>Boletineae</taxon>
        <taxon>Boletaceae</taxon>
        <taxon>Boletoideae</taxon>
        <taxon>Boletus</taxon>
    </lineage>
</organism>
<reference evidence="3" key="1">
    <citation type="submission" date="2021-03" db="EMBL/GenBank/DDBJ databases">
        <title>Evolutionary innovations through gain and loss of genes in the ectomycorrhizal Boletales.</title>
        <authorList>
            <person name="Wu G."/>
            <person name="Miyauchi S."/>
            <person name="Morin E."/>
            <person name="Yang Z.-L."/>
            <person name="Xu J."/>
            <person name="Martin F.M."/>
        </authorList>
    </citation>
    <scope>NUCLEOTIDE SEQUENCE</scope>
    <source>
        <strain evidence="3">BR01</strain>
    </source>
</reference>
<evidence type="ECO:0000313" key="3">
    <source>
        <dbReference type="EMBL" id="KAG6371323.1"/>
    </source>
</evidence>
<name>A0A8I2YH57_9AGAM</name>
<feature type="coiled-coil region" evidence="1">
    <location>
        <begin position="19"/>
        <end position="56"/>
    </location>
</feature>
<gene>
    <name evidence="3" type="ORF">JVT61DRAFT_9795</name>
</gene>
<dbReference type="OrthoDB" id="2538017at2759"/>
<keyword evidence="1" id="KW-0175">Coiled coil</keyword>
<comment type="caution">
    <text evidence="3">The sequence shown here is derived from an EMBL/GenBank/DDBJ whole genome shotgun (WGS) entry which is preliminary data.</text>
</comment>
<evidence type="ECO:0000313" key="4">
    <source>
        <dbReference type="Proteomes" id="UP000683000"/>
    </source>
</evidence>
<sequence length="346" mass="37768">MAYPQQMDVVSGEQYRYALTNFRIAHEKVEEQRRQLEEQEKQVALLRARIALLEGTANDPSSKTHPKQGGSSVDDFSIKNAASQLERVLNRWAADVVRTPPASLSDIYLGALADITGAASYDVLPPDGASPIQVQNILRHALSELISSEIINVLMVTNSAEANIQLTRIHEHLFARNPIVAGVWRRQTFSAAVESCSPELAENILEEQLPTLLKLLGEHTRGIPPILDSAHVFSRMLHGSPATAGGAGADAFYRSFVPEIGSQLYPRQIELIRRCLKSERGDVDRVGAAIFPGLVKVSRGSANGQDDVQTVVRRAQVMCECALYVGGVDVSAMRLSTSHEKSGLPI</sequence>
<proteinExistence type="predicted"/>
<keyword evidence="4" id="KW-1185">Reference proteome</keyword>
<dbReference type="EMBL" id="JAGFBS010000037">
    <property type="protein sequence ID" value="KAG6371323.1"/>
    <property type="molecule type" value="Genomic_DNA"/>
</dbReference>